<dbReference type="AlphaFoldDB" id="K1WRK5"/>
<feature type="region of interest" description="Disordered" evidence="12">
    <location>
        <begin position="119"/>
        <end position="150"/>
    </location>
</feature>
<evidence type="ECO:0000256" key="8">
    <source>
        <dbReference type="ARBA" id="ARBA00022741"/>
    </source>
</evidence>
<dbReference type="GO" id="GO:0051731">
    <property type="term" value="F:polynucleotide 5'-hydroxyl-kinase activity"/>
    <property type="evidence" value="ECO:0007669"/>
    <property type="project" value="InterPro"/>
</dbReference>
<evidence type="ECO:0000313" key="14">
    <source>
        <dbReference type="EMBL" id="EKD15047.1"/>
    </source>
</evidence>
<feature type="compositionally biased region" description="Polar residues" evidence="12">
    <location>
        <begin position="133"/>
        <end position="142"/>
    </location>
</feature>
<dbReference type="EMBL" id="JH921443">
    <property type="protein sequence ID" value="EKD15047.1"/>
    <property type="molecule type" value="Genomic_DNA"/>
</dbReference>
<evidence type="ECO:0000256" key="4">
    <source>
        <dbReference type="ARBA" id="ARBA00018706"/>
    </source>
</evidence>
<evidence type="ECO:0000256" key="10">
    <source>
        <dbReference type="ARBA" id="ARBA00022840"/>
    </source>
</evidence>
<dbReference type="FunFam" id="3.40.50.300:FF:001156">
    <property type="entry name" value="Polynucleotide 5-hydroxyl-kinase grc3"/>
    <property type="match status" value="1"/>
</dbReference>
<dbReference type="InterPro" id="IPR027417">
    <property type="entry name" value="P-loop_NTPase"/>
</dbReference>
<keyword evidence="8" id="KW-0547">Nucleotide-binding</keyword>
<evidence type="ECO:0000259" key="13">
    <source>
        <dbReference type="Pfam" id="PF16575"/>
    </source>
</evidence>
<dbReference type="InParanoid" id="K1WRK5"/>
<evidence type="ECO:0000256" key="6">
    <source>
        <dbReference type="ARBA" id="ARBA00022552"/>
    </source>
</evidence>
<keyword evidence="15" id="KW-1185">Reference proteome</keyword>
<dbReference type="GO" id="GO:0005730">
    <property type="term" value="C:nucleolus"/>
    <property type="evidence" value="ECO:0007669"/>
    <property type="project" value="UniProtKB-SubCell"/>
</dbReference>
<evidence type="ECO:0000256" key="2">
    <source>
        <dbReference type="ARBA" id="ARBA00004604"/>
    </source>
</evidence>
<dbReference type="GO" id="GO:0005524">
    <property type="term" value="F:ATP binding"/>
    <property type="evidence" value="ECO:0007669"/>
    <property type="project" value="UniProtKB-KW"/>
</dbReference>
<keyword evidence="9" id="KW-0418">Kinase</keyword>
<protein>
    <recommendedName>
        <fullName evidence="5">Polynucleotide 5'-hydroxyl-kinase GRC3</fullName>
    </recommendedName>
    <alternativeName>
        <fullName evidence="4">Polynucleotide 5'-hydroxyl-kinase grc3</fullName>
    </alternativeName>
</protein>
<dbReference type="STRING" id="1072389.K1WRK5"/>
<organism evidence="14 15">
    <name type="scientific">Marssonina brunnea f. sp. multigermtubi (strain MB_m1)</name>
    <name type="common">Marssonina leaf spot fungus</name>
    <dbReference type="NCBI Taxonomy" id="1072389"/>
    <lineage>
        <taxon>Eukaryota</taxon>
        <taxon>Fungi</taxon>
        <taxon>Dikarya</taxon>
        <taxon>Ascomycota</taxon>
        <taxon>Pezizomycotina</taxon>
        <taxon>Leotiomycetes</taxon>
        <taxon>Helotiales</taxon>
        <taxon>Drepanopezizaceae</taxon>
        <taxon>Drepanopeziza</taxon>
    </lineage>
</organism>
<gene>
    <name evidence="14" type="ORF">MBM_06808</name>
</gene>
<dbReference type="eggNOG" id="KOG2750">
    <property type="taxonomic scope" value="Eukaryota"/>
</dbReference>
<dbReference type="Pfam" id="PF16575">
    <property type="entry name" value="CLP1_P"/>
    <property type="match status" value="1"/>
</dbReference>
<comment type="subcellular location">
    <subcellularLocation>
        <location evidence="2">Nucleus</location>
        <location evidence="2">Nucleolus</location>
    </subcellularLocation>
</comment>
<keyword evidence="6" id="KW-0698">rRNA processing</keyword>
<dbReference type="RefSeq" id="XP_007294697.1">
    <property type="nucleotide sequence ID" value="XM_007294635.1"/>
</dbReference>
<dbReference type="InterPro" id="IPR045116">
    <property type="entry name" value="Clp1/Grc3"/>
</dbReference>
<dbReference type="HOGENOM" id="CLU_010345_1_0_1"/>
<evidence type="ECO:0000256" key="3">
    <source>
        <dbReference type="ARBA" id="ARBA00011003"/>
    </source>
</evidence>
<dbReference type="OrthoDB" id="4054781at2759"/>
<dbReference type="KEGG" id="mbe:MBM_06808"/>
<reference evidence="14 15" key="1">
    <citation type="journal article" date="2012" name="BMC Genomics">
        <title>Sequencing the genome of Marssonina brunnea reveals fungus-poplar co-evolution.</title>
        <authorList>
            <person name="Zhu S."/>
            <person name="Cao Y.-Z."/>
            <person name="Jiang C."/>
            <person name="Tan B.-Y."/>
            <person name="Wang Z."/>
            <person name="Feng S."/>
            <person name="Zhang L."/>
            <person name="Su X.-H."/>
            <person name="Brejova B."/>
            <person name="Vinar T."/>
            <person name="Xu M."/>
            <person name="Wang M.-X."/>
            <person name="Zhang S.-G."/>
            <person name="Huang M.-R."/>
            <person name="Wu R."/>
            <person name="Zhou Y."/>
        </authorList>
    </citation>
    <scope>NUCLEOTIDE SEQUENCE [LARGE SCALE GENOMIC DNA]</scope>
    <source>
        <strain evidence="14 15">MB_m1</strain>
    </source>
</reference>
<name>K1WRK5_MARBU</name>
<evidence type="ECO:0000256" key="12">
    <source>
        <dbReference type="SAM" id="MobiDB-lite"/>
    </source>
</evidence>
<evidence type="ECO:0000256" key="9">
    <source>
        <dbReference type="ARBA" id="ARBA00022777"/>
    </source>
</evidence>
<feature type="domain" description="Clp1 P-loop" evidence="13">
    <location>
        <begin position="307"/>
        <end position="500"/>
    </location>
</feature>
<dbReference type="InterPro" id="IPR032319">
    <property type="entry name" value="CLP1_P"/>
</dbReference>
<evidence type="ECO:0000256" key="7">
    <source>
        <dbReference type="ARBA" id="ARBA00022679"/>
    </source>
</evidence>
<comment type="function">
    <text evidence="1">Polynucleotide 5'-kinase involved in rRNA processing.</text>
</comment>
<dbReference type="PANTHER" id="PTHR12755:SF3">
    <property type="entry name" value="POLYNUCLEOTIDE 5'-HYDROXYL-KINASE NOL9"/>
    <property type="match status" value="1"/>
</dbReference>
<accession>K1WRK5</accession>
<feature type="region of interest" description="Disordered" evidence="12">
    <location>
        <begin position="1"/>
        <end position="39"/>
    </location>
</feature>
<dbReference type="Gene3D" id="3.40.50.300">
    <property type="entry name" value="P-loop containing nucleotide triphosphate hydrolases"/>
    <property type="match status" value="1"/>
</dbReference>
<keyword evidence="10" id="KW-0067">ATP-binding</keyword>
<proteinExistence type="inferred from homology"/>
<feature type="compositionally biased region" description="Polar residues" evidence="12">
    <location>
        <begin position="28"/>
        <end position="38"/>
    </location>
</feature>
<evidence type="ECO:0000256" key="5">
    <source>
        <dbReference type="ARBA" id="ARBA00019824"/>
    </source>
</evidence>
<feature type="compositionally biased region" description="Acidic residues" evidence="12">
    <location>
        <begin position="701"/>
        <end position="722"/>
    </location>
</feature>
<feature type="region of interest" description="Disordered" evidence="12">
    <location>
        <begin position="693"/>
        <end position="757"/>
    </location>
</feature>
<evidence type="ECO:0000256" key="11">
    <source>
        <dbReference type="ARBA" id="ARBA00023242"/>
    </source>
</evidence>
<dbReference type="GO" id="GO:0000448">
    <property type="term" value="P:cleavage in ITS2 between 5.8S rRNA and LSU-rRNA of tricistronic rRNA transcript (SSU-rRNA, 5.8S rRNA, LSU-rRNA)"/>
    <property type="evidence" value="ECO:0007669"/>
    <property type="project" value="TreeGrafter"/>
</dbReference>
<keyword evidence="11" id="KW-0539">Nucleus</keyword>
<dbReference type="FunCoup" id="K1WRK5">
    <property type="interactions" value="146"/>
</dbReference>
<dbReference type="OMA" id="PEFAPMG"/>
<evidence type="ECO:0000256" key="1">
    <source>
        <dbReference type="ARBA" id="ARBA00003798"/>
    </source>
</evidence>
<comment type="similarity">
    <text evidence="3">Belongs to the Clp1 family. NOL9/GRC3 subfamily.</text>
</comment>
<dbReference type="Proteomes" id="UP000006753">
    <property type="component" value="Unassembled WGS sequence"/>
</dbReference>
<dbReference type="PANTHER" id="PTHR12755">
    <property type="entry name" value="CLEAVAGE/POLYADENYLATION FACTOR IA SUBUNIT CLP1P"/>
    <property type="match status" value="1"/>
</dbReference>
<keyword evidence="7" id="KW-0808">Transferase</keyword>
<sequence>MSANKKRKVDTSPKKPQLSAFAARQALKNKTGSPSTPAKQILASIPTFTAASTDLKVSSSEHANTQTAVEDTGPQTALGNAADGINLDLNEGVQLATSSAISLECIDLHTELDKNFESRAKSPDILPEKPSVPLSSYRPSKSNTRDVGGGTLRLRLAPGERLVIVGQYELRVRKGQVTFMGAALQPSDTFHRVFAASSHSLPVIRCSMNDVIPAEILLRGCHGGLDVLEPLSPLFGRLWHAHGGPLGENYPDLLPKFNRTTFRILFSTKLDLQSSYLQPLISPPEWNQLLSKLSEPVEKNRVVMICGPKSSGKSTFAKILGNRLLSISENSTSRGIAVLDIDPGQPEYSPPGQLALVHVQNPNFGPPFSHPLPAGKSTLIRAHSVASISPSSDPSLYLSCALDLFSHYRKMGSAVRNCPLIINTPGWVFGTGLEILVDLIGRVKPTEVIYMSLEGPWEVVSTLKDSAKQSTFFTLPSQISEYTTRTAAHLRSMQAISYFHLASADSNELLWRGQPLTAIPPWEIRYTGESPGIIGVMCYGEQPPPELLAETINGSLVAVVVIEDLAAIPKPKDGHEEDVDGAFDAELQVPKHFPESRRIEEPDIISTPVEQIPYFNPANVITLDPRYSHSIGLALVRGIDVARRRIQLLTPIAPRVIAEINETGKKIVLVSGKLDTPGWAYTEEMNVKIASEKAARRQLDDRDDEDEVLELDDEGEGDEDQGMGEGRIVRPEQNRGTSQFHDVPWVERLDGSQGRGVGSRVWRVRRDLGRVGDGGD</sequence>
<evidence type="ECO:0000313" key="15">
    <source>
        <dbReference type="Proteomes" id="UP000006753"/>
    </source>
</evidence>
<dbReference type="GeneID" id="18762743"/>
<dbReference type="SUPFAM" id="SSF52540">
    <property type="entry name" value="P-loop containing nucleoside triphosphate hydrolases"/>
    <property type="match status" value="1"/>
</dbReference>